<dbReference type="InterPro" id="IPR010255">
    <property type="entry name" value="Haem_peroxidase_sf"/>
</dbReference>
<comment type="function">
    <text evidence="2">Removal of H(2)O(2), oxidation of toxic reductants, biosynthesis and degradation of lignin, suberization, auxin catabolism, response to environmental stresses such as wounding, pathogen attack and oxidative stress. These functions might be dependent on each isozyme/isoform in each plant tissue.</text>
</comment>
<feature type="binding site" evidence="15">
    <location>
        <position position="1062"/>
    </location>
    <ligand>
        <name>Ca(2+)</name>
        <dbReference type="ChEBI" id="CHEBI:29108"/>
        <label>1</label>
    </ligand>
</feature>
<evidence type="ECO:0000256" key="13">
    <source>
        <dbReference type="PIRSR" id="PIRSR600823-1"/>
    </source>
</evidence>
<comment type="cofactor">
    <cofactor evidence="15">
        <name>Ca(2+)</name>
        <dbReference type="ChEBI" id="CHEBI:29108"/>
    </cofactor>
    <text evidence="15">Binds 2 calcium ions per subunit.</text>
</comment>
<evidence type="ECO:0000256" key="14">
    <source>
        <dbReference type="PIRSR" id="PIRSR600823-2"/>
    </source>
</evidence>
<dbReference type="InterPro" id="IPR002016">
    <property type="entry name" value="Haem_peroxidase"/>
</dbReference>
<dbReference type="CDD" id="cd00693">
    <property type="entry name" value="secretory_peroxidase"/>
    <property type="match status" value="1"/>
</dbReference>
<keyword evidence="7 15" id="KW-0479">Metal-binding</keyword>
<sequence length="1311" mass="143008">MMALGFMGNSGSSSSSSNLSPLAPPFTVDRSNPKPNSNPLFPFPEPSYAALPFQSSYHNWQYPDSSYNEYGYLGSQSVSSTNAHMPPLNPGVTTATDAFAFHQYSSENPKNCVLAEPNYTPLVSPAGDNAIPLVVLNEPSYDALPTSCGAALGGNSQVDYTRSLSGLEYIPSWGCGWNNRLADEETNGPGSYVCKEYITQGPSTAHGPSKCNEVSAISRESYVNVWGRRSQFVTPSSVKLNESSSPQDPMFIPTISERTSFSGTSSTLQDSHVQGPSLHLATDFHQNPYLGSYDKCFPVLDSCMKDFVPVKKNSPALVIRPPSSSASSKMPNAATSEGLAINKKNFGRHNPSNQKEPLLFSSDGKSGCLDSSGPILHMERSNHVFNASPSPGKEELSYTTKTGKEFKLPDINVPYGFSLELDNSKGLCSAEYSCEGLDNYNLAVDSPCWKGATASCFYPSEASDAITPETHISPPCADDSVKVSCPYNENSEHKEDVHVELGSLLCPERLSNAICPTGEQTSFDVVTAGLIYPGSSSSNDVQFSNDINNNLPNGPKSDRLVKLSHAKQPDLGRGDFIPERESKMRVGVADSGLKTKDASKDGTVSFCGMESTLFPPCSGENIDKLVKMHATESRPKMDVKILVDTIRNLSELLLFQCSNDSSAVSEENHEVLKLVINNLDTCVSKRIVDITPTLKSGFTQQCTSSHQCGNLPDSDKGLIAGRPPVTKEEVASSQGPFDHDSAHEVKRNRDISGKVVEKFSDSFSLRGNADNVKDDDMVQAIMGVLEKDFPCEEETQPETVLYKNLWLEAEAALCSMSYRVRFNRMKIEMEKCKSYKAKDVAECSMAVDKLLNSKVSPNPYATHKVIPQSEDSPLSDNNIKDSPISSATKVVDDVEASALARFQILKCRAENSNSITAKGRYDWPLLGDPTLGGSLDVTVEPYSQYSSVINNKRNEFGSFIGQFDYETMKELDVCAADDQGTQSCGNNRFRGWLPPGAQNLKVGFYKDKCEDAELIVKEEVEKAFDKDYGIAPGLIRMHFHDSFVRGCDASICIDSTPGNLAEKDGPPNGITLRGFEVIDDAKARLEAKCKGVVSCADILAFAARDAVHILMKAHIHKFTGGLFWDVPAGRRDGRISRASETVDLPPPFGDLELITRAFLKKGLTQREMVALVGAHTIGRSHCFAFSNRLYNFSATNSQDPTLDPFYAAQLKQECPRGQGGNIDPNLVVEMNFSPALMDPSYFVDVLHQRGLFTSDQTLTTSQQTTDQATLYAGNGLIWQQDFVSAMIKMSEIQVLTGTAGEIRSNCRRINP</sequence>
<evidence type="ECO:0000256" key="4">
    <source>
        <dbReference type="ARBA" id="ARBA00012313"/>
    </source>
</evidence>
<feature type="binding site" evidence="15">
    <location>
        <position position="1046"/>
    </location>
    <ligand>
        <name>Ca(2+)</name>
        <dbReference type="ChEBI" id="CHEBI:29108"/>
        <label>1</label>
    </ligand>
</feature>
<dbReference type="PROSITE" id="PS00435">
    <property type="entry name" value="PEROXIDASE_1"/>
    <property type="match status" value="1"/>
</dbReference>
<dbReference type="PRINTS" id="PR00458">
    <property type="entry name" value="PEROXIDASE"/>
</dbReference>
<dbReference type="PRINTS" id="PR00461">
    <property type="entry name" value="PLPEROXIDASE"/>
</dbReference>
<evidence type="ECO:0000256" key="16">
    <source>
        <dbReference type="PIRSR" id="PIRSR600823-4"/>
    </source>
</evidence>
<comment type="caution">
    <text evidence="20">The sequence shown here is derived from an EMBL/GenBank/DDBJ whole genome shotgun (WGS) entry which is preliminary data.</text>
</comment>
<feature type="disulfide bond" evidence="17">
    <location>
        <begin position="1095"/>
        <end position="1306"/>
    </location>
</feature>
<evidence type="ECO:0000256" key="1">
    <source>
        <dbReference type="ARBA" id="ARBA00000189"/>
    </source>
</evidence>
<dbReference type="InterPro" id="IPR019794">
    <property type="entry name" value="Peroxidases_AS"/>
</dbReference>
<dbReference type="InterPro" id="IPR033905">
    <property type="entry name" value="Secretory_peroxidase"/>
</dbReference>
<dbReference type="EMBL" id="WJXA01000003">
    <property type="protein sequence ID" value="KAF7148195.1"/>
    <property type="molecule type" value="Genomic_DNA"/>
</dbReference>
<dbReference type="PANTHER" id="PTHR34361">
    <property type="entry name" value="OS08G0157800 PROTEIN"/>
    <property type="match status" value="1"/>
</dbReference>
<feature type="domain" description="Plant heme peroxidase family profile" evidence="19">
    <location>
        <begin position="999"/>
        <end position="1310"/>
    </location>
</feature>
<keyword evidence="6" id="KW-0349">Heme</keyword>
<dbReference type="GO" id="GO:0140825">
    <property type="term" value="F:lactoperoxidase activity"/>
    <property type="evidence" value="ECO:0007669"/>
    <property type="project" value="UniProtKB-EC"/>
</dbReference>
<evidence type="ECO:0000256" key="11">
    <source>
        <dbReference type="ARBA" id="ARBA00023157"/>
    </source>
</evidence>
<feature type="site" description="Transition state stabilizer" evidence="16">
    <location>
        <position position="1036"/>
    </location>
</feature>
<feature type="binding site" evidence="15">
    <location>
        <position position="1176"/>
    </location>
    <ligand>
        <name>Ca(2+)</name>
        <dbReference type="ChEBI" id="CHEBI:29108"/>
        <label>2</label>
    </ligand>
</feature>
<organism evidence="20 21">
    <name type="scientific">Rhododendron simsii</name>
    <name type="common">Sims's rhododendron</name>
    <dbReference type="NCBI Taxonomy" id="118357"/>
    <lineage>
        <taxon>Eukaryota</taxon>
        <taxon>Viridiplantae</taxon>
        <taxon>Streptophyta</taxon>
        <taxon>Embryophyta</taxon>
        <taxon>Tracheophyta</taxon>
        <taxon>Spermatophyta</taxon>
        <taxon>Magnoliopsida</taxon>
        <taxon>eudicotyledons</taxon>
        <taxon>Gunneridae</taxon>
        <taxon>Pentapetalae</taxon>
        <taxon>asterids</taxon>
        <taxon>Ericales</taxon>
        <taxon>Ericaceae</taxon>
        <taxon>Ericoideae</taxon>
        <taxon>Rhodoreae</taxon>
        <taxon>Rhododendron</taxon>
    </lineage>
</organism>
<keyword evidence="12" id="KW-0325">Glycoprotein</keyword>
<keyword evidence="5" id="KW-0575">Peroxidase</keyword>
<dbReference type="InterPro" id="IPR000823">
    <property type="entry name" value="Peroxidase_pln"/>
</dbReference>
<evidence type="ECO:0000313" key="20">
    <source>
        <dbReference type="EMBL" id="KAF7148195.1"/>
    </source>
</evidence>
<evidence type="ECO:0000256" key="18">
    <source>
        <dbReference type="SAM" id="MobiDB-lite"/>
    </source>
</evidence>
<keyword evidence="21" id="KW-1185">Reference proteome</keyword>
<comment type="similarity">
    <text evidence="3">Belongs to the peroxidase family. Ascorbate peroxidase subfamily.</text>
</comment>
<feature type="active site" description="Proton acceptor" evidence="13">
    <location>
        <position position="1040"/>
    </location>
</feature>
<dbReference type="OrthoDB" id="611935at2759"/>
<keyword evidence="11 17" id="KW-1015">Disulfide bond</keyword>
<dbReference type="InterPro" id="IPR019793">
    <property type="entry name" value="Peroxidases_heam-ligand_BS"/>
</dbReference>
<dbReference type="GO" id="GO:0042744">
    <property type="term" value="P:hydrogen peroxide catabolic process"/>
    <property type="evidence" value="ECO:0007669"/>
    <property type="project" value="InterPro"/>
</dbReference>
<dbReference type="GO" id="GO:0020037">
    <property type="term" value="F:heme binding"/>
    <property type="evidence" value="ECO:0007669"/>
    <property type="project" value="InterPro"/>
</dbReference>
<dbReference type="Gene3D" id="1.10.520.10">
    <property type="match status" value="1"/>
</dbReference>
<proteinExistence type="inferred from homology"/>
<evidence type="ECO:0000256" key="5">
    <source>
        <dbReference type="ARBA" id="ARBA00022559"/>
    </source>
</evidence>
<feature type="compositionally biased region" description="Low complexity" evidence="18">
    <location>
        <begin position="9"/>
        <end position="20"/>
    </location>
</feature>
<evidence type="ECO:0000259" key="19">
    <source>
        <dbReference type="PROSITE" id="PS50873"/>
    </source>
</evidence>
<evidence type="ECO:0000256" key="15">
    <source>
        <dbReference type="PIRSR" id="PIRSR600823-3"/>
    </source>
</evidence>
<dbReference type="Proteomes" id="UP000626092">
    <property type="component" value="Unassembled WGS sequence"/>
</dbReference>
<feature type="binding site" evidence="15">
    <location>
        <position position="1238"/>
    </location>
    <ligand>
        <name>Ca(2+)</name>
        <dbReference type="ChEBI" id="CHEBI:29108"/>
        <label>2</label>
    </ligand>
</feature>
<dbReference type="PANTHER" id="PTHR34361:SF2">
    <property type="entry name" value="OS08G0157800 PROTEIN"/>
    <property type="match status" value="1"/>
</dbReference>
<evidence type="ECO:0000256" key="7">
    <source>
        <dbReference type="ARBA" id="ARBA00022723"/>
    </source>
</evidence>
<dbReference type="GO" id="GO:0006979">
    <property type="term" value="P:response to oxidative stress"/>
    <property type="evidence" value="ECO:0007669"/>
    <property type="project" value="InterPro"/>
</dbReference>
<feature type="region of interest" description="Disordered" evidence="18">
    <location>
        <begin position="1"/>
        <end position="40"/>
    </location>
</feature>
<feature type="disulfide bond" evidence="17">
    <location>
        <begin position="1009"/>
        <end position="1089"/>
    </location>
</feature>
<feature type="disulfide bond" evidence="17">
    <location>
        <begin position="1182"/>
        <end position="1214"/>
    </location>
</feature>
<dbReference type="FunFam" id="1.10.420.10:FF:000006">
    <property type="entry name" value="Peroxidase"/>
    <property type="match status" value="1"/>
</dbReference>
<dbReference type="Gene3D" id="1.10.420.10">
    <property type="entry name" value="Peroxidase, domain 2"/>
    <property type="match status" value="1"/>
</dbReference>
<dbReference type="Pfam" id="PF00141">
    <property type="entry name" value="peroxidase"/>
    <property type="match status" value="1"/>
</dbReference>
<dbReference type="SUPFAM" id="SSF48113">
    <property type="entry name" value="Heme-dependent peroxidases"/>
    <property type="match status" value="1"/>
</dbReference>
<evidence type="ECO:0000256" key="8">
    <source>
        <dbReference type="ARBA" id="ARBA00022837"/>
    </source>
</evidence>
<feature type="binding site" evidence="15">
    <location>
        <position position="1041"/>
    </location>
    <ligand>
        <name>Ca(2+)</name>
        <dbReference type="ChEBI" id="CHEBI:29108"/>
        <label>1</label>
    </ligand>
</feature>
<feature type="compositionally biased region" description="Polar residues" evidence="18">
    <location>
        <begin position="29"/>
        <end position="39"/>
    </location>
</feature>
<evidence type="ECO:0000256" key="17">
    <source>
        <dbReference type="PIRSR" id="PIRSR600823-5"/>
    </source>
</evidence>
<evidence type="ECO:0000256" key="10">
    <source>
        <dbReference type="ARBA" id="ARBA00023004"/>
    </source>
</evidence>
<accession>A0A834LQ63</accession>
<reference evidence="20" key="1">
    <citation type="submission" date="2019-11" db="EMBL/GenBank/DDBJ databases">
        <authorList>
            <person name="Liu Y."/>
            <person name="Hou J."/>
            <person name="Li T.-Q."/>
            <person name="Guan C.-H."/>
            <person name="Wu X."/>
            <person name="Wu H.-Z."/>
            <person name="Ling F."/>
            <person name="Zhang R."/>
            <person name="Shi X.-G."/>
            <person name="Ren J.-P."/>
            <person name="Chen E.-F."/>
            <person name="Sun J.-M."/>
        </authorList>
    </citation>
    <scope>NUCLEOTIDE SEQUENCE</scope>
    <source>
        <strain evidence="20">Adult_tree_wgs_1</strain>
        <tissue evidence="20">Leaves</tissue>
    </source>
</reference>
<dbReference type="GO" id="GO:0046872">
    <property type="term" value="F:metal ion binding"/>
    <property type="evidence" value="ECO:0007669"/>
    <property type="project" value="UniProtKB-KW"/>
</dbReference>
<comment type="cofactor">
    <cofactor evidence="15">
        <name>heme b</name>
        <dbReference type="ChEBI" id="CHEBI:60344"/>
    </cofactor>
    <text evidence="15">Binds 1 heme b (iron(II)-protoporphyrin IX) group per subunit.</text>
</comment>
<evidence type="ECO:0000313" key="21">
    <source>
        <dbReference type="Proteomes" id="UP000626092"/>
    </source>
</evidence>
<feature type="binding site" description="axial binding residue" evidence="15">
    <location>
        <position position="1175"/>
    </location>
    <ligand>
        <name>heme b</name>
        <dbReference type="ChEBI" id="CHEBI:60344"/>
    </ligand>
    <ligandPart>
        <name>Fe</name>
        <dbReference type="ChEBI" id="CHEBI:18248"/>
    </ligandPart>
</feature>
<keyword evidence="9" id="KW-0560">Oxidoreductase</keyword>
<evidence type="ECO:0000256" key="2">
    <source>
        <dbReference type="ARBA" id="ARBA00002322"/>
    </source>
</evidence>
<feature type="binding site" evidence="15">
    <location>
        <position position="1048"/>
    </location>
    <ligand>
        <name>Ca(2+)</name>
        <dbReference type="ChEBI" id="CHEBI:29108"/>
        <label>1</label>
    </ligand>
</feature>
<dbReference type="PROSITE" id="PS50873">
    <property type="entry name" value="PEROXIDASE_4"/>
    <property type="match status" value="1"/>
</dbReference>
<evidence type="ECO:0000256" key="9">
    <source>
        <dbReference type="ARBA" id="ARBA00023002"/>
    </source>
</evidence>
<feature type="binding site" evidence="15">
    <location>
        <position position="1050"/>
    </location>
    <ligand>
        <name>Ca(2+)</name>
        <dbReference type="ChEBI" id="CHEBI:29108"/>
        <label>1</label>
    </ligand>
</feature>
<evidence type="ECO:0000256" key="12">
    <source>
        <dbReference type="ARBA" id="ARBA00023180"/>
    </source>
</evidence>
<comment type="catalytic activity">
    <reaction evidence="1">
        <text>2 a phenolic donor + H2O2 = 2 a phenolic radical donor + 2 H2O</text>
        <dbReference type="Rhea" id="RHEA:56136"/>
        <dbReference type="ChEBI" id="CHEBI:15377"/>
        <dbReference type="ChEBI" id="CHEBI:16240"/>
        <dbReference type="ChEBI" id="CHEBI:139520"/>
        <dbReference type="ChEBI" id="CHEBI:139521"/>
        <dbReference type="EC" id="1.11.1.7"/>
    </reaction>
</comment>
<protein>
    <recommendedName>
        <fullName evidence="4">peroxidase</fullName>
        <ecNumber evidence="4">1.11.1.7</ecNumber>
    </recommendedName>
</protein>
<feature type="binding site" evidence="14">
    <location>
        <position position="1145"/>
    </location>
    <ligand>
        <name>substrate</name>
    </ligand>
</feature>
<dbReference type="EC" id="1.11.1.7" evidence="4"/>
<keyword evidence="10 15" id="KW-0408">Iron</keyword>
<keyword evidence="8 15" id="KW-0106">Calcium</keyword>
<gene>
    <name evidence="20" type="ORF">RHSIM_Rhsim03G0216600</name>
</gene>
<evidence type="ECO:0000256" key="3">
    <source>
        <dbReference type="ARBA" id="ARBA00006873"/>
    </source>
</evidence>
<dbReference type="PROSITE" id="PS00436">
    <property type="entry name" value="PEROXIDASE_2"/>
    <property type="match status" value="1"/>
</dbReference>
<feature type="binding site" evidence="15">
    <location>
        <position position="1044"/>
    </location>
    <ligand>
        <name>Ca(2+)</name>
        <dbReference type="ChEBI" id="CHEBI:29108"/>
        <label>1</label>
    </ligand>
</feature>
<evidence type="ECO:0000256" key="6">
    <source>
        <dbReference type="ARBA" id="ARBA00022617"/>
    </source>
</evidence>
<name>A0A834LQ63_RHOSS</name>